<keyword evidence="2" id="KW-1185">Reference proteome</keyword>
<organism evidence="1 2">
    <name type="scientific">Hypoxylon rubiginosum</name>
    <dbReference type="NCBI Taxonomy" id="110542"/>
    <lineage>
        <taxon>Eukaryota</taxon>
        <taxon>Fungi</taxon>
        <taxon>Dikarya</taxon>
        <taxon>Ascomycota</taxon>
        <taxon>Pezizomycotina</taxon>
        <taxon>Sordariomycetes</taxon>
        <taxon>Xylariomycetidae</taxon>
        <taxon>Xylariales</taxon>
        <taxon>Hypoxylaceae</taxon>
        <taxon>Hypoxylon</taxon>
    </lineage>
</organism>
<evidence type="ECO:0000313" key="2">
    <source>
        <dbReference type="Proteomes" id="UP001497700"/>
    </source>
</evidence>
<proteinExistence type="predicted"/>
<accession>A0ACB9Z2X3</accession>
<dbReference type="EMBL" id="MU393464">
    <property type="protein sequence ID" value="KAI4865988.1"/>
    <property type="molecule type" value="Genomic_DNA"/>
</dbReference>
<protein>
    <submittedName>
        <fullName evidence="1">Uncharacterized protein</fullName>
    </submittedName>
</protein>
<dbReference type="Proteomes" id="UP001497700">
    <property type="component" value="Unassembled WGS sequence"/>
</dbReference>
<name>A0ACB9Z2X3_9PEZI</name>
<gene>
    <name evidence="1" type="ORF">F4820DRAFT_418298</name>
</gene>
<comment type="caution">
    <text evidence="1">The sequence shown here is derived from an EMBL/GenBank/DDBJ whole genome shotgun (WGS) entry which is preliminary data.</text>
</comment>
<evidence type="ECO:0000313" key="1">
    <source>
        <dbReference type="EMBL" id="KAI4865988.1"/>
    </source>
</evidence>
<sequence>MRFPLAMALVSLTTAVAASDYKFDMFYPSANCTTEAEPISGDGDRGCSGYFKHGAASAWKLSNIKDGCVVNFYSDKSCRDKLDWIDGKSPKGQCKQMPSYSAARTFDVSCP</sequence>
<reference evidence="1 2" key="1">
    <citation type="journal article" date="2022" name="New Phytol.">
        <title>Ecological generalism drives hyperdiversity of secondary metabolite gene clusters in xylarialean endophytes.</title>
        <authorList>
            <person name="Franco M.E.E."/>
            <person name="Wisecaver J.H."/>
            <person name="Arnold A.E."/>
            <person name="Ju Y.M."/>
            <person name="Slot J.C."/>
            <person name="Ahrendt S."/>
            <person name="Moore L.P."/>
            <person name="Eastman K.E."/>
            <person name="Scott K."/>
            <person name="Konkel Z."/>
            <person name="Mondo S.J."/>
            <person name="Kuo A."/>
            <person name="Hayes R.D."/>
            <person name="Haridas S."/>
            <person name="Andreopoulos B."/>
            <person name="Riley R."/>
            <person name="LaButti K."/>
            <person name="Pangilinan J."/>
            <person name="Lipzen A."/>
            <person name="Amirebrahimi M."/>
            <person name="Yan J."/>
            <person name="Adam C."/>
            <person name="Keymanesh K."/>
            <person name="Ng V."/>
            <person name="Louie K."/>
            <person name="Northen T."/>
            <person name="Drula E."/>
            <person name="Henrissat B."/>
            <person name="Hsieh H.M."/>
            <person name="Youens-Clark K."/>
            <person name="Lutzoni F."/>
            <person name="Miadlikowska J."/>
            <person name="Eastwood D.C."/>
            <person name="Hamelin R.C."/>
            <person name="Grigoriev I.V."/>
            <person name="U'Ren J.M."/>
        </authorList>
    </citation>
    <scope>NUCLEOTIDE SEQUENCE [LARGE SCALE GENOMIC DNA]</scope>
    <source>
        <strain evidence="1 2">CBS 119005</strain>
    </source>
</reference>